<comment type="caution">
    <text evidence="2">The sequence shown here is derived from an EMBL/GenBank/DDBJ whole genome shotgun (WGS) entry which is preliminary data.</text>
</comment>
<dbReference type="EMBL" id="SWLG01000004">
    <property type="protein sequence ID" value="TLS38052.1"/>
    <property type="molecule type" value="Genomic_DNA"/>
</dbReference>
<accession>A0A5R9F2Z5</accession>
<sequence>MAKKWKIAFFALLGINVLVILSLVGMYNYYFPESNIPEKQRELRQPATGSPTFSILMDKDKLTSVLNNELDKYSDKQENIDYRVRLDELASFQGFVTIFNRKIDFFLKFEPEVLPNGDLILREESFQFGLLELPSDKVLGFLKKRSSLPEEITIDPDKGTIHIAVSNLELKNGMRLMAKEFNLKKNKIIFDAYYPLD</sequence>
<dbReference type="RefSeq" id="WP_138124135.1">
    <property type="nucleotide sequence ID" value="NZ_SWLG01000004.1"/>
</dbReference>
<dbReference type="Proteomes" id="UP000308230">
    <property type="component" value="Unassembled WGS sequence"/>
</dbReference>
<evidence type="ECO:0000256" key="1">
    <source>
        <dbReference type="SAM" id="Phobius"/>
    </source>
</evidence>
<evidence type="ECO:0000313" key="2">
    <source>
        <dbReference type="EMBL" id="TLS38052.1"/>
    </source>
</evidence>
<keyword evidence="3" id="KW-1185">Reference proteome</keyword>
<dbReference type="AlphaFoldDB" id="A0A5R9F2Z5"/>
<evidence type="ECO:0000313" key="3">
    <source>
        <dbReference type="Proteomes" id="UP000308230"/>
    </source>
</evidence>
<gene>
    <name evidence="2" type="ORF">FCL54_05775</name>
</gene>
<name>A0A5R9F2Z5_9BACL</name>
<keyword evidence="1" id="KW-0812">Transmembrane</keyword>
<keyword evidence="1" id="KW-1133">Transmembrane helix</keyword>
<dbReference type="InterPro" id="IPR018672">
    <property type="entry name" value="DUF2140"/>
</dbReference>
<feature type="transmembrane region" description="Helical" evidence="1">
    <location>
        <begin position="7"/>
        <end position="30"/>
    </location>
</feature>
<dbReference type="OrthoDB" id="2412610at2"/>
<keyword evidence="1" id="KW-0472">Membrane</keyword>
<protein>
    <submittedName>
        <fullName evidence="2">DUF2140 family protein</fullName>
    </submittedName>
</protein>
<proteinExistence type="predicted"/>
<dbReference type="Pfam" id="PF09911">
    <property type="entry name" value="DUF2140"/>
    <property type="match status" value="1"/>
</dbReference>
<organism evidence="2 3">
    <name type="scientific">Exobacillus caeni</name>
    <dbReference type="NCBI Taxonomy" id="2574798"/>
    <lineage>
        <taxon>Bacteria</taxon>
        <taxon>Bacillati</taxon>
        <taxon>Bacillota</taxon>
        <taxon>Bacilli</taxon>
        <taxon>Bacillales</taxon>
        <taxon>Guptibacillaceae</taxon>
        <taxon>Exobacillus</taxon>
    </lineage>
</organism>
<reference evidence="2 3" key="1">
    <citation type="submission" date="2019-04" db="EMBL/GenBank/DDBJ databases">
        <title>Bacillus caeni sp. nov., a bacterium isolated from mangrove sediment.</title>
        <authorList>
            <person name="Huang H."/>
            <person name="Mo K."/>
            <person name="Hu Y."/>
        </authorList>
    </citation>
    <scope>NUCLEOTIDE SEQUENCE [LARGE SCALE GENOMIC DNA]</scope>
    <source>
        <strain evidence="2 3">HB172195</strain>
    </source>
</reference>